<name>A0A7R6P3F2_9GAMM</name>
<evidence type="ECO:0008006" key="3">
    <source>
        <dbReference type="Google" id="ProtNLM"/>
    </source>
</evidence>
<dbReference type="Proteomes" id="UP000595663">
    <property type="component" value="Chromosome"/>
</dbReference>
<organism evidence="1 2">
    <name type="scientific">Amphritea japonica ATCC BAA-1530</name>
    <dbReference type="NCBI Taxonomy" id="1278309"/>
    <lineage>
        <taxon>Bacteria</taxon>
        <taxon>Pseudomonadati</taxon>
        <taxon>Pseudomonadota</taxon>
        <taxon>Gammaproteobacteria</taxon>
        <taxon>Oceanospirillales</taxon>
        <taxon>Oceanospirillaceae</taxon>
        <taxon>Amphritea</taxon>
    </lineage>
</organism>
<dbReference type="KEGG" id="ajp:AMJAP_1887"/>
<dbReference type="AlphaFoldDB" id="A0A7R6P3F2"/>
<dbReference type="EMBL" id="AP014545">
    <property type="protein sequence ID" value="BBB26478.1"/>
    <property type="molecule type" value="Genomic_DNA"/>
</dbReference>
<evidence type="ECO:0000313" key="2">
    <source>
        <dbReference type="Proteomes" id="UP000595663"/>
    </source>
</evidence>
<protein>
    <recommendedName>
        <fullName evidence="3">WGR domain-containing protein</fullName>
    </recommendedName>
</protein>
<keyword evidence="2" id="KW-1185">Reference proteome</keyword>
<proteinExistence type="predicted"/>
<sequence length="118" mass="13901">MAPKVKNQLVKGRNADYNCPPYGLTSFSGQIHSGYFLIIRWRKQKDYFIVRLYQDLMGDWVLSESWGNTLNEKEAINHTIFHCYHEARAQLREISRQQKSLGYKKTVSKEQQIELDFG</sequence>
<evidence type="ECO:0000313" key="1">
    <source>
        <dbReference type="EMBL" id="BBB26478.1"/>
    </source>
</evidence>
<accession>A0A7R6P3F2</accession>
<reference evidence="1 2" key="1">
    <citation type="journal article" date="2008" name="Int. J. Syst. Evol. Microbiol.">
        <title>Amphritea japonica sp. nov. and Amphritea balenae sp. nov., isolated from the sediment adjacent to sperm whale carcasses off Kagoshima, Japan.</title>
        <authorList>
            <person name="Miyazaki M."/>
            <person name="Nogi Y."/>
            <person name="Fujiwara Y."/>
            <person name="Kawato M."/>
            <person name="Nagahama T."/>
            <person name="Kubokawa K."/>
            <person name="Horikoshi K."/>
        </authorList>
    </citation>
    <scope>NUCLEOTIDE SEQUENCE [LARGE SCALE GENOMIC DNA]</scope>
    <source>
        <strain evidence="1 2">ATCC BAA-1530</strain>
    </source>
</reference>
<gene>
    <name evidence="1" type="ORF">AMJAP_1887</name>
</gene>